<feature type="region of interest" description="Disordered" evidence="6">
    <location>
        <begin position="79"/>
        <end position="119"/>
    </location>
</feature>
<dbReference type="EMBL" id="CAMXCT030006563">
    <property type="protein sequence ID" value="CAL4803335.1"/>
    <property type="molecule type" value="Genomic_DNA"/>
</dbReference>
<dbReference type="Pfam" id="PF13499">
    <property type="entry name" value="EF-hand_7"/>
    <property type="match status" value="1"/>
</dbReference>
<keyword evidence="10" id="KW-1185">Reference proteome</keyword>
<gene>
    <name evidence="8" type="ORF">C1SCF055_LOCUS40802</name>
</gene>
<proteinExistence type="predicted"/>
<evidence type="ECO:0000313" key="9">
    <source>
        <dbReference type="EMBL" id="CAL1169398.1"/>
    </source>
</evidence>
<dbReference type="InterPro" id="IPR002048">
    <property type="entry name" value="EF_hand_dom"/>
</dbReference>
<evidence type="ECO:0000313" key="10">
    <source>
        <dbReference type="Proteomes" id="UP001152797"/>
    </source>
</evidence>
<keyword evidence="4" id="KW-0106">Calcium</keyword>
<dbReference type="PANTHER" id="PTHR23048">
    <property type="entry name" value="MYOSIN LIGHT CHAIN 1, 3"/>
    <property type="match status" value="1"/>
</dbReference>
<dbReference type="EMBL" id="CAMXCT020006563">
    <property type="protein sequence ID" value="CAL1169398.1"/>
    <property type="molecule type" value="Genomic_DNA"/>
</dbReference>
<dbReference type="SMART" id="SM00054">
    <property type="entry name" value="EFh"/>
    <property type="match status" value="4"/>
</dbReference>
<evidence type="ECO:0000259" key="7">
    <source>
        <dbReference type="PROSITE" id="PS50222"/>
    </source>
</evidence>
<dbReference type="PROSITE" id="PS00018">
    <property type="entry name" value="EF_HAND_1"/>
    <property type="match status" value="3"/>
</dbReference>
<reference evidence="8" key="1">
    <citation type="submission" date="2022-10" db="EMBL/GenBank/DDBJ databases">
        <authorList>
            <person name="Chen Y."/>
            <person name="Dougan E. K."/>
            <person name="Chan C."/>
            <person name="Rhodes N."/>
            <person name="Thang M."/>
        </authorList>
    </citation>
    <scope>NUCLEOTIDE SEQUENCE</scope>
</reference>
<keyword evidence="3" id="KW-0677">Repeat</keyword>
<evidence type="ECO:0000256" key="5">
    <source>
        <dbReference type="ARBA" id="ARBA00022990"/>
    </source>
</evidence>
<evidence type="ECO:0000313" key="8">
    <source>
        <dbReference type="EMBL" id="CAI4016023.1"/>
    </source>
</evidence>
<reference evidence="9" key="2">
    <citation type="submission" date="2024-04" db="EMBL/GenBank/DDBJ databases">
        <authorList>
            <person name="Chen Y."/>
            <person name="Shah S."/>
            <person name="Dougan E. K."/>
            <person name="Thang M."/>
            <person name="Chan C."/>
        </authorList>
    </citation>
    <scope>NUCLEOTIDE SEQUENCE [LARGE SCALE GENOMIC DNA]</scope>
</reference>
<feature type="region of interest" description="Disordered" evidence="6">
    <location>
        <begin position="145"/>
        <end position="167"/>
    </location>
</feature>
<dbReference type="InterPro" id="IPR011992">
    <property type="entry name" value="EF-hand-dom_pair"/>
</dbReference>
<evidence type="ECO:0000256" key="6">
    <source>
        <dbReference type="SAM" id="MobiDB-lite"/>
    </source>
</evidence>
<keyword evidence="2" id="KW-0479">Metal-binding</keyword>
<feature type="domain" description="EF-hand" evidence="7">
    <location>
        <begin position="471"/>
        <end position="506"/>
    </location>
</feature>
<dbReference type="PROSITE" id="PS50222">
    <property type="entry name" value="EF_HAND_2"/>
    <property type="match status" value="3"/>
</dbReference>
<keyword evidence="5" id="KW-0007">Acetylation</keyword>
<accession>A0A9P1DWC3</accession>
<dbReference type="PANTHER" id="PTHR23048:SF0">
    <property type="entry name" value="CALMODULIN LIKE 3"/>
    <property type="match status" value="1"/>
</dbReference>
<dbReference type="InterPro" id="IPR050230">
    <property type="entry name" value="CALM/Myosin/TropC-like"/>
</dbReference>
<dbReference type="InterPro" id="IPR018247">
    <property type="entry name" value="EF_Hand_1_Ca_BS"/>
</dbReference>
<dbReference type="Gene3D" id="1.10.238.10">
    <property type="entry name" value="EF-hand"/>
    <property type="match status" value="3"/>
</dbReference>
<dbReference type="OrthoDB" id="186625at2759"/>
<protein>
    <recommendedName>
        <fullName evidence="1">Calmodulin</fullName>
    </recommendedName>
</protein>
<dbReference type="GO" id="GO:0016460">
    <property type="term" value="C:myosin II complex"/>
    <property type="evidence" value="ECO:0007669"/>
    <property type="project" value="TreeGrafter"/>
</dbReference>
<dbReference type="CDD" id="cd00051">
    <property type="entry name" value="EFh"/>
    <property type="match status" value="1"/>
</dbReference>
<evidence type="ECO:0000256" key="2">
    <source>
        <dbReference type="ARBA" id="ARBA00022723"/>
    </source>
</evidence>
<name>A0A9P1DWC3_9DINO</name>
<feature type="region of interest" description="Disordered" evidence="6">
    <location>
        <begin position="428"/>
        <end position="452"/>
    </location>
</feature>
<organism evidence="8">
    <name type="scientific">Cladocopium goreaui</name>
    <dbReference type="NCBI Taxonomy" id="2562237"/>
    <lineage>
        <taxon>Eukaryota</taxon>
        <taxon>Sar</taxon>
        <taxon>Alveolata</taxon>
        <taxon>Dinophyceae</taxon>
        <taxon>Suessiales</taxon>
        <taxon>Symbiodiniaceae</taxon>
        <taxon>Cladocopium</taxon>
    </lineage>
</organism>
<dbReference type="AlphaFoldDB" id="A0A9P1DWC3"/>
<evidence type="ECO:0000256" key="3">
    <source>
        <dbReference type="ARBA" id="ARBA00022737"/>
    </source>
</evidence>
<feature type="domain" description="EF-hand" evidence="7">
    <location>
        <begin position="281"/>
        <end position="316"/>
    </location>
</feature>
<feature type="domain" description="EF-hand" evidence="7">
    <location>
        <begin position="317"/>
        <end position="352"/>
    </location>
</feature>
<dbReference type="EMBL" id="CAMXCT010006563">
    <property type="protein sequence ID" value="CAI4016023.1"/>
    <property type="molecule type" value="Genomic_DNA"/>
</dbReference>
<dbReference type="Proteomes" id="UP001152797">
    <property type="component" value="Unassembled WGS sequence"/>
</dbReference>
<dbReference type="SUPFAM" id="SSF47473">
    <property type="entry name" value="EF-hand"/>
    <property type="match status" value="2"/>
</dbReference>
<evidence type="ECO:0000256" key="4">
    <source>
        <dbReference type="ARBA" id="ARBA00022837"/>
    </source>
</evidence>
<evidence type="ECO:0000256" key="1">
    <source>
        <dbReference type="ARBA" id="ARBA00020786"/>
    </source>
</evidence>
<comment type="caution">
    <text evidence="8">The sequence shown here is derived from an EMBL/GenBank/DDBJ whole genome shotgun (WGS) entry which is preliminary data.</text>
</comment>
<sequence>MYSCKSMASSMSRRHSRKQSCVALSFDQLFTQSFSRASKRMACERKEGIRPGTALRDRKQYRSLHRWWTMAELKVAEEAGDLEEGSDGNSTASGLGDDHSGKEVQKAPTAPATPMLGARRRSIEALLEKRRTSLKAAKMMKEIANATPQAPEEEQKEEQPKHRKFKKARGMTIDVSEVKDPDLIEILQLPPEHEVRMFLGESSGADEFTEKEIARLRKAFVKHRSTFSLEIHSDDIPQILDYLGHLKISAEKIQEYVSEITKYSTLEFDEFVSFMLLARAYDHEEVSKIFTKFDADGSGELSVEELEDVLKSLGITPFRSTISGALAVVDSDDSGTLDFQEFVQLLLIYRKTEGFCEAEIMKLYRIFRRFAEELKDGSGRFVLPSALSSKAGQNRCHDVLLGPSELQFLKALMEMFGSQTALLASRLGSELPRPPSEQSDADEEGKRTKSVDGDGMTLREFLLWARRLREVEVEWYRQEFERADVDKGGYLDQDEIRLVLQRVGYTPLRAVTGHVMATRHAARADLDPGDVMDFDEFVEMMEIFRTNNGFTRNEVKEFRHSFDMFNTSQQEEVDVIQVGSILRSLGIGAELAQVQVPRELASVLLPNGSNSLDFNEFLRLMRLQREDELMSVKQVFDSKADACVTEDVNVRVTIAPKDVSSMFRGLGYPDSVGKSTMGAPDQLDPMDGSAFVAESLLQCQKSGVIAQKELVSFCKERGLPLATKQDQQNLLGFINEARRAALNAGVAPEQCGNDESPTLTFWVFIHLQRILQTHQDQLKASELRSSGGNSFSQAEVDELSHFFVQGVEEEKKAQKGKDGDPNKAGSLWVFVQ</sequence>
<feature type="compositionally biased region" description="Basic and acidic residues" evidence="6">
    <location>
        <begin position="96"/>
        <end position="105"/>
    </location>
</feature>
<dbReference type="GO" id="GO:0005509">
    <property type="term" value="F:calcium ion binding"/>
    <property type="evidence" value="ECO:0007669"/>
    <property type="project" value="InterPro"/>
</dbReference>